<dbReference type="EMBL" id="VDFR01000169">
    <property type="protein sequence ID" value="TNC33493.1"/>
    <property type="molecule type" value="Genomic_DNA"/>
</dbReference>
<dbReference type="PANTHER" id="PTHR18964:SF149">
    <property type="entry name" value="BIFUNCTIONAL UDP-N-ACETYLGLUCOSAMINE 2-EPIMERASE_N-ACETYLMANNOSAMINE KINASE"/>
    <property type="match status" value="1"/>
</dbReference>
<comment type="caution">
    <text evidence="3">The sequence shown here is derived from an EMBL/GenBank/DDBJ whole genome shotgun (WGS) entry which is preliminary data.</text>
</comment>
<comment type="similarity">
    <text evidence="1">Belongs to the ROK (NagC/XylR) family.</text>
</comment>
<name>A0A5C4MEH5_9ACTN</name>
<dbReference type="SUPFAM" id="SSF53067">
    <property type="entry name" value="Actin-like ATPase domain"/>
    <property type="match status" value="1"/>
</dbReference>
<accession>A0A5C4MEH5</accession>
<dbReference type="AlphaFoldDB" id="A0A5C4MEH5"/>
<dbReference type="OrthoDB" id="3464494at2"/>
<protein>
    <submittedName>
        <fullName evidence="3">ROK family transcriptional regulator</fullName>
    </submittedName>
</protein>
<dbReference type="InterPro" id="IPR000600">
    <property type="entry name" value="ROK"/>
</dbReference>
<gene>
    <name evidence="3" type="ORF">FHE65_28810</name>
    <name evidence="2" type="ORF">FHE65_34115</name>
</gene>
<reference evidence="3 4" key="1">
    <citation type="submission" date="2019-05" db="EMBL/GenBank/DDBJ databases">
        <title>Mumia sp. nov., isolated from the intestinal contents of plateau pika (Ochotona curzoniae) in the Qinghai-Tibet plateau of China.</title>
        <authorList>
            <person name="Tian Z."/>
        </authorList>
    </citation>
    <scope>NUCLEOTIDE SEQUENCE [LARGE SCALE GENOMIC DNA]</scope>
    <source>
        <strain evidence="4">527</strain>
        <strain evidence="3">Z527</strain>
    </source>
</reference>
<dbReference type="Proteomes" id="UP000306740">
    <property type="component" value="Unassembled WGS sequence"/>
</dbReference>
<proteinExistence type="inferred from homology"/>
<dbReference type="InterPro" id="IPR036390">
    <property type="entry name" value="WH_DNA-bd_sf"/>
</dbReference>
<evidence type="ECO:0000313" key="4">
    <source>
        <dbReference type="Proteomes" id="UP000306740"/>
    </source>
</evidence>
<dbReference type="SUPFAM" id="SSF46785">
    <property type="entry name" value="Winged helix' DNA-binding domain"/>
    <property type="match status" value="1"/>
</dbReference>
<dbReference type="Gene3D" id="1.10.10.10">
    <property type="entry name" value="Winged helix-like DNA-binding domain superfamily/Winged helix DNA-binding domain"/>
    <property type="match status" value="1"/>
</dbReference>
<dbReference type="InterPro" id="IPR036388">
    <property type="entry name" value="WH-like_DNA-bd_sf"/>
</dbReference>
<evidence type="ECO:0000313" key="3">
    <source>
        <dbReference type="EMBL" id="TNC33493.1"/>
    </source>
</evidence>
<organism evidence="3 4">
    <name type="scientific">Mumia zhuanghuii</name>
    <dbReference type="NCBI Taxonomy" id="2585211"/>
    <lineage>
        <taxon>Bacteria</taxon>
        <taxon>Bacillati</taxon>
        <taxon>Actinomycetota</taxon>
        <taxon>Actinomycetes</taxon>
        <taxon>Propionibacteriales</taxon>
        <taxon>Nocardioidaceae</taxon>
        <taxon>Mumia</taxon>
    </lineage>
</organism>
<sequence length="419" mass="43757">MSPKFIYLVNAQRDDAWHPGEKRGHVNTLTQDSSTPGLVLRTVLHQGVAFRDQIAEATGLSAATIGRQVTALVRRGLLRERPDCTRSGHVGRPSIPVEVDDRLLATGAVHIGRLVTTVAVTDLHGRVLGVSHLPTRGNDADLVKAAARRLIGLHAGIGDRTLIAAAVVAPWEALDRSPAVAGRTLRDTTTLPTSTADHVAAVAAADLLYSPEHGHGTTAYVYARETVGVATVHDGVIPSGGRRTGSVTHLPTTSDAVCSCGARGCLGATVAAIGPRAAAAGLVERPDVELVHAAALAGDLAAHALLVERAEHLGRAVAVVRDLLDPDRVVLAGQAFTAYPAAASVVLESFRRTTGLGPVPITLSRFGAEVQAAAAGAIALGPIYRDPLAALDRHERLLQRTRNARRARTTNGAVRLQPA</sequence>
<evidence type="ECO:0000313" key="2">
    <source>
        <dbReference type="EMBL" id="TNC27934.1"/>
    </source>
</evidence>
<evidence type="ECO:0000256" key="1">
    <source>
        <dbReference type="ARBA" id="ARBA00006479"/>
    </source>
</evidence>
<dbReference type="Pfam" id="PF00480">
    <property type="entry name" value="ROK"/>
    <property type="match status" value="1"/>
</dbReference>
<dbReference type="Gene3D" id="3.30.420.40">
    <property type="match status" value="2"/>
</dbReference>
<dbReference type="PANTHER" id="PTHR18964">
    <property type="entry name" value="ROK (REPRESSOR, ORF, KINASE) FAMILY"/>
    <property type="match status" value="1"/>
</dbReference>
<dbReference type="EMBL" id="VDFR01000236">
    <property type="protein sequence ID" value="TNC27934.1"/>
    <property type="molecule type" value="Genomic_DNA"/>
</dbReference>
<dbReference type="InterPro" id="IPR043129">
    <property type="entry name" value="ATPase_NBD"/>
</dbReference>